<dbReference type="EMBL" id="JBHSSO010000010">
    <property type="protein sequence ID" value="MFC6289289.1"/>
    <property type="molecule type" value="Genomic_DNA"/>
</dbReference>
<keyword evidence="1" id="KW-0732">Signal</keyword>
<name>A0ABW1U6T7_9LACO</name>
<comment type="caution">
    <text evidence="3">The sequence shown here is derived from an EMBL/GenBank/DDBJ whole genome shotgun (WGS) entry which is preliminary data.</text>
</comment>
<dbReference type="RefSeq" id="WP_225418654.1">
    <property type="nucleotide sequence ID" value="NZ_JBHSSO010000010.1"/>
</dbReference>
<proteinExistence type="predicted"/>
<feature type="domain" description="WxL" evidence="2">
    <location>
        <begin position="65"/>
        <end position="236"/>
    </location>
</feature>
<gene>
    <name evidence="3" type="ORF">ACFP1M_03620</name>
</gene>
<dbReference type="Pfam" id="PF13731">
    <property type="entry name" value="WxL"/>
    <property type="match status" value="1"/>
</dbReference>
<dbReference type="InterPro" id="IPR027994">
    <property type="entry name" value="WxL_dom"/>
</dbReference>
<sequence>MMSIKKIINRASSSLAVVALALGLSPVIANAAGPGTATSNLTTVSTGYVANATSNAEATSNAQFSVTPGMLTLNDVPNILLSNTSISDLANADAKLQLASGPTVGGVAYDGNNSGNLNITDYRGSHAGWSLTVGMSPFTSLTSAATITGTTMNLAFTPNSLANTETPDPTTVALTPGTVTGGWISNPTTLWNAPANTGEGSNSATLNNNTSLNIGKTLATSGTYDSTLFWALQDAPVATVAS</sequence>
<feature type="signal peptide" evidence="1">
    <location>
        <begin position="1"/>
        <end position="31"/>
    </location>
</feature>
<feature type="chain" id="PRO_5047186404" evidence="1">
    <location>
        <begin position="32"/>
        <end position="242"/>
    </location>
</feature>
<evidence type="ECO:0000259" key="2">
    <source>
        <dbReference type="Pfam" id="PF13731"/>
    </source>
</evidence>
<organism evidence="3 4">
    <name type="scientific">Levilactobacillus angrenensis</name>
    <dbReference type="NCBI Taxonomy" id="2486020"/>
    <lineage>
        <taxon>Bacteria</taxon>
        <taxon>Bacillati</taxon>
        <taxon>Bacillota</taxon>
        <taxon>Bacilli</taxon>
        <taxon>Lactobacillales</taxon>
        <taxon>Lactobacillaceae</taxon>
        <taxon>Levilactobacillus</taxon>
    </lineage>
</organism>
<dbReference type="Proteomes" id="UP001596258">
    <property type="component" value="Unassembled WGS sequence"/>
</dbReference>
<reference evidence="4" key="1">
    <citation type="journal article" date="2019" name="Int. J. Syst. Evol. Microbiol.">
        <title>The Global Catalogue of Microorganisms (GCM) 10K type strain sequencing project: providing services to taxonomists for standard genome sequencing and annotation.</title>
        <authorList>
            <consortium name="The Broad Institute Genomics Platform"/>
            <consortium name="The Broad Institute Genome Sequencing Center for Infectious Disease"/>
            <person name="Wu L."/>
            <person name="Ma J."/>
        </authorList>
    </citation>
    <scope>NUCLEOTIDE SEQUENCE [LARGE SCALE GENOMIC DNA]</scope>
    <source>
        <strain evidence="4">CCM 8893</strain>
    </source>
</reference>
<evidence type="ECO:0000256" key="1">
    <source>
        <dbReference type="SAM" id="SignalP"/>
    </source>
</evidence>
<keyword evidence="4" id="KW-1185">Reference proteome</keyword>
<protein>
    <submittedName>
        <fullName evidence="3">WxL domain-containing protein</fullName>
    </submittedName>
</protein>
<evidence type="ECO:0000313" key="3">
    <source>
        <dbReference type="EMBL" id="MFC6289289.1"/>
    </source>
</evidence>
<accession>A0ABW1U6T7</accession>
<evidence type="ECO:0000313" key="4">
    <source>
        <dbReference type="Proteomes" id="UP001596258"/>
    </source>
</evidence>